<sequence length="742" mass="79688">MQKQNYGYLIIILFSILTFFISPLEVLAYSGTAYDEARAGAGSAPDNLGLDSGMFTKADFSQYGGGFNSANLVDENAKSKAAGGGDSRAILMTSQPSQVGAIWSNLEGGNYVDITKKQTMSMWMYFGPKKHTDGKDFGDGMAFVLQKSSDGANAIAHDGSSIGTGESLGAWGVDDNVDTSTTAGIAATAIQNSWAMEFDTHTNNDSTPGAAAYFDSAVSGQHIAYAYPGDPDTYVKKTKNGLFPFTSDKYYYGMNHQGTKQVDLHDGTWHHLTVTWDPVKFQATCVFNDKNPDGSIGTNPVEIDVPSVKAAEFGGYDNLSDHKLRWGFTATTGSAYEANLIAFESIPSSVEGDATPSITDTTQQKEVTSNGTVNSNDQLAIKYNLKYDSGRDKWSNINAQLVLPENVTYQTGNSSDVIGSVDYGDGQDSEPIYASELTGTNTLDHVLKRNLDSSDRGGPTMATITINGVANNVTTNTDVASVRSTIDSDTLIKDVDMLPFTILKSKPINLVLDKNNISVNPNKSAPITGTVSYVDGTAVKNSDMTVHTNLNGTDLDNFKMSDDDASGNLNFEIPADKLTEDTNILKVYVTDPNGNKTTTSTVKISKRGALALKVDEYSFGSINQVASSILIPRKGDWKIVVDDSREKDSNPWYLSAGTDGLYDSGTKFNGNVIYKNANGIEKILNDSSNTMIASGSKTQDGEQVTNVSQMWNDSEGLLLRSNGSNASGNYSGEMNWVLSDTI</sequence>
<evidence type="ECO:0000313" key="2">
    <source>
        <dbReference type="Proteomes" id="UP000514410"/>
    </source>
</evidence>
<dbReference type="RefSeq" id="WP_182082949.1">
    <property type="nucleotide sequence ID" value="NZ_CP049366.1"/>
</dbReference>
<organism evidence="1 2">
    <name type="scientific">Companilactobacillus pabuli</name>
    <dbReference type="NCBI Taxonomy" id="2714036"/>
    <lineage>
        <taxon>Bacteria</taxon>
        <taxon>Bacillati</taxon>
        <taxon>Bacillota</taxon>
        <taxon>Bacilli</taxon>
        <taxon>Lactobacillales</taxon>
        <taxon>Lactobacillaceae</taxon>
        <taxon>Companilactobacillus</taxon>
    </lineage>
</organism>
<dbReference type="Gene3D" id="2.60.120.200">
    <property type="match status" value="1"/>
</dbReference>
<gene>
    <name evidence="1" type="ORF">G6534_11670</name>
</gene>
<keyword evidence="2" id="KW-1185">Reference proteome</keyword>
<dbReference type="SUPFAM" id="SSF49899">
    <property type="entry name" value="Concanavalin A-like lectins/glucanases"/>
    <property type="match status" value="1"/>
</dbReference>
<dbReference type="InterPro" id="IPR013320">
    <property type="entry name" value="ConA-like_dom_sf"/>
</dbReference>
<protein>
    <submittedName>
        <fullName evidence="1">Uncharacterized protein</fullName>
    </submittedName>
</protein>
<proteinExistence type="predicted"/>
<dbReference type="Proteomes" id="UP000514410">
    <property type="component" value="Chromosome"/>
</dbReference>
<evidence type="ECO:0000313" key="1">
    <source>
        <dbReference type="EMBL" id="QMT85243.1"/>
    </source>
</evidence>
<reference evidence="1 2" key="1">
    <citation type="submission" date="2020-02" db="EMBL/GenBank/DDBJ databases">
        <title>Complete Genome Sequence of Lactobacillus sp. NFFJ11 Isolated from animal feed.</title>
        <authorList>
            <person name="Jung J.Y."/>
        </authorList>
    </citation>
    <scope>NUCLEOTIDE SEQUENCE [LARGE SCALE GENOMIC DNA]</scope>
    <source>
        <strain evidence="1 2">NFFJ11</strain>
    </source>
</reference>
<dbReference type="KEGG" id="cpab:G6534_11670"/>
<dbReference type="EMBL" id="CP049366">
    <property type="protein sequence ID" value="QMT85243.1"/>
    <property type="molecule type" value="Genomic_DNA"/>
</dbReference>
<accession>A0A7L7KZK8</accession>
<dbReference type="AlphaFoldDB" id="A0A7L7KZK8"/>
<name>A0A7L7KZK8_9LACO</name>